<dbReference type="GO" id="GO:0004553">
    <property type="term" value="F:hydrolase activity, hydrolyzing O-glycosyl compounds"/>
    <property type="evidence" value="ECO:0007669"/>
    <property type="project" value="InterPro"/>
</dbReference>
<dbReference type="SUPFAM" id="SSF50685">
    <property type="entry name" value="Barwin-like endoglucanases"/>
    <property type="match status" value="1"/>
</dbReference>
<dbReference type="OrthoDB" id="9783686at2"/>
<dbReference type="SMART" id="SM00925">
    <property type="entry name" value="MltA"/>
    <property type="match status" value="1"/>
</dbReference>
<dbReference type="Pfam" id="PF06725">
    <property type="entry name" value="3D"/>
    <property type="match status" value="1"/>
</dbReference>
<dbReference type="CDD" id="cd14485">
    <property type="entry name" value="mltA_like_LT_A"/>
    <property type="match status" value="1"/>
</dbReference>
<dbReference type="EC" id="4.2.2.n1" evidence="2"/>
<evidence type="ECO:0000256" key="1">
    <source>
        <dbReference type="ARBA" id="ARBA00001420"/>
    </source>
</evidence>
<dbReference type="Proteomes" id="UP000325797">
    <property type="component" value="Chromosome"/>
</dbReference>
<keyword evidence="3" id="KW-0456">Lyase</keyword>
<evidence type="ECO:0000256" key="5">
    <source>
        <dbReference type="ARBA" id="ARBA00030918"/>
    </source>
</evidence>
<dbReference type="InterPro" id="IPR010611">
    <property type="entry name" value="3D_dom"/>
</dbReference>
<accession>A0A5J6N5B9</accession>
<evidence type="ECO:0000256" key="6">
    <source>
        <dbReference type="SAM" id="SignalP"/>
    </source>
</evidence>
<dbReference type="Pfam" id="PF03562">
    <property type="entry name" value="MltA"/>
    <property type="match status" value="1"/>
</dbReference>
<dbReference type="KEGG" id="hadh:FRZ61_50350"/>
<dbReference type="CDD" id="cd14668">
    <property type="entry name" value="mlta_B"/>
    <property type="match status" value="1"/>
</dbReference>
<dbReference type="GO" id="GO:0008933">
    <property type="term" value="F:peptidoglycan lytic transglycosylase activity"/>
    <property type="evidence" value="ECO:0007669"/>
    <property type="project" value="TreeGrafter"/>
</dbReference>
<dbReference type="Gene3D" id="2.40.240.50">
    <property type="entry name" value="Barwin-like endoglucanases"/>
    <property type="match status" value="1"/>
</dbReference>
<feature type="domain" description="Lytic transglycosylase MltA" evidence="7">
    <location>
        <begin position="140"/>
        <end position="297"/>
    </location>
</feature>
<feature type="signal peptide" evidence="6">
    <location>
        <begin position="1"/>
        <end position="29"/>
    </location>
</feature>
<dbReference type="InterPro" id="IPR026044">
    <property type="entry name" value="MltA"/>
</dbReference>
<evidence type="ECO:0000256" key="3">
    <source>
        <dbReference type="ARBA" id="ARBA00023239"/>
    </source>
</evidence>
<proteinExistence type="predicted"/>
<dbReference type="GO" id="GO:0071555">
    <property type="term" value="P:cell wall organization"/>
    <property type="evidence" value="ECO:0007669"/>
    <property type="project" value="UniProtKB-KW"/>
</dbReference>
<dbReference type="EMBL" id="CP042582">
    <property type="protein sequence ID" value="QEX25089.1"/>
    <property type="molecule type" value="Genomic_DNA"/>
</dbReference>
<dbReference type="GO" id="GO:0009253">
    <property type="term" value="P:peptidoglycan catabolic process"/>
    <property type="evidence" value="ECO:0007669"/>
    <property type="project" value="TreeGrafter"/>
</dbReference>
<keyword evidence="6" id="KW-0732">Signal</keyword>
<dbReference type="PROSITE" id="PS51257">
    <property type="entry name" value="PROKAR_LIPOPROTEIN"/>
    <property type="match status" value="1"/>
</dbReference>
<dbReference type="GO" id="GO:0019867">
    <property type="term" value="C:outer membrane"/>
    <property type="evidence" value="ECO:0007669"/>
    <property type="project" value="InterPro"/>
</dbReference>
<dbReference type="Gene3D" id="2.40.40.10">
    <property type="entry name" value="RlpA-like domain"/>
    <property type="match status" value="1"/>
</dbReference>
<protein>
    <recommendedName>
        <fullName evidence="2">peptidoglycan lytic exotransglycosylase</fullName>
        <ecNumber evidence="2">4.2.2.n1</ecNumber>
    </recommendedName>
    <alternativeName>
        <fullName evidence="5">Murein hydrolase A</fullName>
    </alternativeName>
</protein>
<organism evidence="8 9">
    <name type="scientific">Hypericibacter adhaerens</name>
    <dbReference type="NCBI Taxonomy" id="2602016"/>
    <lineage>
        <taxon>Bacteria</taxon>
        <taxon>Pseudomonadati</taxon>
        <taxon>Pseudomonadota</taxon>
        <taxon>Alphaproteobacteria</taxon>
        <taxon>Rhodospirillales</taxon>
        <taxon>Dongiaceae</taxon>
        <taxon>Hypericibacter</taxon>
    </lineage>
</organism>
<dbReference type="PANTHER" id="PTHR30124">
    <property type="entry name" value="MEMBRANE-BOUND LYTIC MUREIN TRANSGLYCOSYLASE A"/>
    <property type="match status" value="1"/>
</dbReference>
<evidence type="ECO:0000313" key="9">
    <source>
        <dbReference type="Proteomes" id="UP000325797"/>
    </source>
</evidence>
<dbReference type="InterPro" id="IPR005300">
    <property type="entry name" value="MltA_B"/>
</dbReference>
<dbReference type="AlphaFoldDB" id="A0A5J6N5B9"/>
<dbReference type="PIRSF" id="PIRSF019422">
    <property type="entry name" value="MltA"/>
    <property type="match status" value="1"/>
</dbReference>
<evidence type="ECO:0000256" key="2">
    <source>
        <dbReference type="ARBA" id="ARBA00012587"/>
    </source>
</evidence>
<evidence type="ECO:0000256" key="4">
    <source>
        <dbReference type="ARBA" id="ARBA00023316"/>
    </source>
</evidence>
<dbReference type="PANTHER" id="PTHR30124:SF0">
    <property type="entry name" value="MEMBRANE-BOUND LYTIC MUREIN TRANSGLYCOSYLASE A"/>
    <property type="match status" value="1"/>
</dbReference>
<name>A0A5J6N5B9_9PROT</name>
<evidence type="ECO:0000259" key="7">
    <source>
        <dbReference type="SMART" id="SM00925"/>
    </source>
</evidence>
<evidence type="ECO:0000313" key="8">
    <source>
        <dbReference type="EMBL" id="QEX25089.1"/>
    </source>
</evidence>
<gene>
    <name evidence="8" type="ORF">FRZ61_50350</name>
</gene>
<keyword evidence="4" id="KW-0961">Cell wall biogenesis/degradation</keyword>
<dbReference type="InterPro" id="IPR036908">
    <property type="entry name" value="RlpA-like_sf"/>
</dbReference>
<sequence length="406" mass="44134">MRPTLATNPRLGWMKASAGLFLLLLAACAEKPEKPTPLLTLAPVTFAKLPGWDGDDQSQALPALLRSCGRLEKQPADKPVGPDGLAGKVSDWLPLCQAAKSLPAGDGGAARRFFEGEFQPFLVADRKEPDGLFTGYYEPELEGARAPDAAHPVPLYRRPEDLVTVDLGDFRADWKGESIAGRVVENKLKPYFTYQEIDEGALKGRNLELVWVADPIEAFFLHIQGSGVIRFADGSTMQVGYAAKNGQPYLAIGKTLLDQGELQKGQATTQSIKAWLRDHPDRAASIMYMNRSYIFYREIQGDGPIGAQGVALTAGRSLAVDTKLMPLGAPIWLDTTWPADTPEANQPLQRLLVSQDTGGAIRGAVRGDIFFGAGDKALDYAGRMKQPGRYYLLLPRAVEVKAVAEN</sequence>
<reference evidence="8 9" key="1">
    <citation type="submission" date="2019-08" db="EMBL/GenBank/DDBJ databases">
        <title>Hyperibacter terrae gen. nov., sp. nov. and Hyperibacter viscosus sp. nov., two new members in the family Rhodospirillaceae isolated from the rhizosphere of Hypericum perforatum.</title>
        <authorList>
            <person name="Noviana Z."/>
        </authorList>
    </citation>
    <scope>NUCLEOTIDE SEQUENCE [LARGE SCALE GENOMIC DNA]</scope>
    <source>
        <strain evidence="8 9">R5959</strain>
    </source>
</reference>
<feature type="chain" id="PRO_5023931031" description="peptidoglycan lytic exotransglycosylase" evidence="6">
    <location>
        <begin position="30"/>
        <end position="406"/>
    </location>
</feature>
<keyword evidence="9" id="KW-1185">Reference proteome</keyword>
<dbReference type="GO" id="GO:0009254">
    <property type="term" value="P:peptidoglycan turnover"/>
    <property type="evidence" value="ECO:0007669"/>
    <property type="project" value="InterPro"/>
</dbReference>
<comment type="catalytic activity">
    <reaction evidence="1">
        <text>Exolytic cleavage of the (1-&gt;4)-beta-glycosidic linkage between N-acetylmuramic acid (MurNAc) and N-acetylglucosamine (GlcNAc) residues in peptidoglycan, from either the reducing or the non-reducing ends of the peptidoglycan chains, with concomitant formation of a 1,6-anhydrobond in the MurNAc residue.</text>
        <dbReference type="EC" id="4.2.2.n1"/>
    </reaction>
</comment>
<dbReference type="RefSeq" id="WP_151120378.1">
    <property type="nucleotide sequence ID" value="NZ_CP042582.1"/>
</dbReference>